<protein>
    <submittedName>
        <fullName evidence="7">Transcription factor E2FC</fullName>
    </submittedName>
</protein>
<dbReference type="Pfam" id="PF02319">
    <property type="entry name" value="WHD_E2F_TDP"/>
    <property type="match status" value="1"/>
</dbReference>
<dbReference type="GO" id="GO:0000981">
    <property type="term" value="F:DNA-binding transcription factor activity, RNA polymerase II-specific"/>
    <property type="evidence" value="ECO:0007669"/>
    <property type="project" value="TreeGrafter"/>
</dbReference>
<dbReference type="GO" id="GO:0000978">
    <property type="term" value="F:RNA polymerase II cis-regulatory region sequence-specific DNA binding"/>
    <property type="evidence" value="ECO:0007669"/>
    <property type="project" value="InterPro"/>
</dbReference>
<dbReference type="EMBL" id="GBHO01038058">
    <property type="protein sequence ID" value="JAG05546.1"/>
    <property type="molecule type" value="Transcribed_RNA"/>
</dbReference>
<evidence type="ECO:0000313" key="8">
    <source>
        <dbReference type="EMBL" id="JAQ14835.1"/>
    </source>
</evidence>
<dbReference type="PANTHER" id="PTHR12081:SF18">
    <property type="entry name" value="TRANSCRIPTION FACTOR E2F2-RELATED"/>
    <property type="match status" value="1"/>
</dbReference>
<comment type="similarity">
    <text evidence="1 5">Belongs to the E2F/DP family.</text>
</comment>
<reference evidence="8" key="3">
    <citation type="journal article" date="2016" name="Gigascience">
        <title>De novo construction of an expanded transcriptome assembly for the western tarnished plant bug, Lygus hesperus.</title>
        <authorList>
            <person name="Tassone E.E."/>
            <person name="Geib S.M."/>
            <person name="Hall B."/>
            <person name="Fabrick J.A."/>
            <person name="Brent C.S."/>
            <person name="Hull J.J."/>
        </authorList>
    </citation>
    <scope>NUCLEOTIDE SEQUENCE</scope>
</reference>
<dbReference type="InterPro" id="IPR003316">
    <property type="entry name" value="E2F_WHTH_DNA-bd_dom"/>
</dbReference>
<comment type="subcellular location">
    <subcellularLocation>
        <location evidence="5">Nucleus</location>
    </subcellularLocation>
</comment>
<reference evidence="7" key="1">
    <citation type="journal article" date="2014" name="PLoS ONE">
        <title>Transcriptome-Based Identification of ABC Transporters in the Western Tarnished Plant Bug Lygus hesperus.</title>
        <authorList>
            <person name="Hull J.J."/>
            <person name="Chaney K."/>
            <person name="Geib S.M."/>
            <person name="Fabrick J.A."/>
            <person name="Brent C.S."/>
            <person name="Walsh D."/>
            <person name="Lavine L.C."/>
        </authorList>
    </citation>
    <scope>NUCLEOTIDE SEQUENCE</scope>
</reference>
<proteinExistence type="inferred from homology"/>
<dbReference type="SUPFAM" id="SSF46785">
    <property type="entry name" value="Winged helix' DNA-binding domain"/>
    <property type="match status" value="1"/>
</dbReference>
<dbReference type="EMBL" id="GDHC01003794">
    <property type="protein sequence ID" value="JAQ14835.1"/>
    <property type="molecule type" value="Transcribed_RNA"/>
</dbReference>
<evidence type="ECO:0000256" key="5">
    <source>
        <dbReference type="RuleBase" id="RU003796"/>
    </source>
</evidence>
<evidence type="ECO:0000256" key="4">
    <source>
        <dbReference type="ARBA" id="ARBA00023163"/>
    </source>
</evidence>
<accession>A0A0A9WDT4</accession>
<dbReference type="AlphaFoldDB" id="A0A0A9WDT4"/>
<dbReference type="InterPro" id="IPR015633">
    <property type="entry name" value="E2F"/>
</dbReference>
<name>A0A0A9WDT4_LYGHE</name>
<evidence type="ECO:0000256" key="2">
    <source>
        <dbReference type="ARBA" id="ARBA00023015"/>
    </source>
</evidence>
<dbReference type="InterPro" id="IPR036390">
    <property type="entry name" value="WH_DNA-bd_sf"/>
</dbReference>
<reference evidence="7" key="2">
    <citation type="submission" date="2014-07" db="EMBL/GenBank/DDBJ databases">
        <authorList>
            <person name="Hull J."/>
        </authorList>
    </citation>
    <scope>NUCLEOTIDE SEQUENCE</scope>
</reference>
<keyword evidence="4 5" id="KW-0804">Transcription</keyword>
<dbReference type="PANTHER" id="PTHR12081">
    <property type="entry name" value="TRANSCRIPTION FACTOR E2F"/>
    <property type="match status" value="1"/>
</dbReference>
<evidence type="ECO:0000313" key="7">
    <source>
        <dbReference type="EMBL" id="JAG05546.1"/>
    </source>
</evidence>
<dbReference type="Gene3D" id="1.10.10.10">
    <property type="entry name" value="Winged helix-like DNA-binding domain superfamily/Winged helix DNA-binding domain"/>
    <property type="match status" value="1"/>
</dbReference>
<keyword evidence="2 5" id="KW-0805">Transcription regulation</keyword>
<evidence type="ECO:0000256" key="3">
    <source>
        <dbReference type="ARBA" id="ARBA00023125"/>
    </source>
</evidence>
<dbReference type="InterPro" id="IPR036388">
    <property type="entry name" value="WH-like_DNA-bd_sf"/>
</dbReference>
<sequence length="110" mass="12352">MHINLTHVSASLAVKKRRIYDITNVLEVAGYIRKSGKNTVELVHPTPTNSNAAGVQHVTVSKLATSSSQLHVLETRLQSVQHMNRVTSEYVQSMVERFNDIKRTHKDDTS</sequence>
<gene>
    <name evidence="7" type="primary">E2FC</name>
    <name evidence="7" type="ORF">CM83_22959</name>
    <name evidence="8" type="ORF">g.83514</name>
</gene>
<dbReference type="SMART" id="SM01372">
    <property type="entry name" value="E2F_TDP"/>
    <property type="match status" value="1"/>
</dbReference>
<dbReference type="GO" id="GO:0090575">
    <property type="term" value="C:RNA polymerase II transcription regulator complex"/>
    <property type="evidence" value="ECO:0007669"/>
    <property type="project" value="TreeGrafter"/>
</dbReference>
<feature type="domain" description="E2F/DP family winged-helix DNA-binding" evidence="6">
    <location>
        <begin position="2"/>
        <end position="44"/>
    </location>
</feature>
<evidence type="ECO:0000259" key="6">
    <source>
        <dbReference type="SMART" id="SM01372"/>
    </source>
</evidence>
<evidence type="ECO:0000256" key="1">
    <source>
        <dbReference type="ARBA" id="ARBA00010940"/>
    </source>
</evidence>
<organism evidence="7">
    <name type="scientific">Lygus hesperus</name>
    <name type="common">Western plant bug</name>
    <dbReference type="NCBI Taxonomy" id="30085"/>
    <lineage>
        <taxon>Eukaryota</taxon>
        <taxon>Metazoa</taxon>
        <taxon>Ecdysozoa</taxon>
        <taxon>Arthropoda</taxon>
        <taxon>Hexapoda</taxon>
        <taxon>Insecta</taxon>
        <taxon>Pterygota</taxon>
        <taxon>Neoptera</taxon>
        <taxon>Paraneoptera</taxon>
        <taxon>Hemiptera</taxon>
        <taxon>Heteroptera</taxon>
        <taxon>Panheteroptera</taxon>
        <taxon>Cimicomorpha</taxon>
        <taxon>Miridae</taxon>
        <taxon>Mirini</taxon>
        <taxon>Lygus</taxon>
    </lineage>
</organism>
<keyword evidence="3 5" id="KW-0238">DNA-binding</keyword>
<keyword evidence="5" id="KW-0539">Nucleus</keyword>